<keyword evidence="1" id="KW-0472">Membrane</keyword>
<dbReference type="Proteomes" id="UP000199283">
    <property type="component" value="Unassembled WGS sequence"/>
</dbReference>
<sequence length="89" mass="9678">MIEPALLIFFGLQSVIFAAWVVLSLAILIGMALRAISRRETGSAADVGTNAMESYLRDPLTRFRRLLWLGLTAALVVCGVVTVVILMTI</sequence>
<evidence type="ECO:0000313" key="2">
    <source>
        <dbReference type="EMBL" id="SEK54333.1"/>
    </source>
</evidence>
<evidence type="ECO:0000256" key="1">
    <source>
        <dbReference type="SAM" id="Phobius"/>
    </source>
</evidence>
<dbReference type="OrthoDB" id="7659267at2"/>
<dbReference type="AlphaFoldDB" id="A0A1H7HVE2"/>
<protein>
    <submittedName>
        <fullName evidence="2">Uncharacterized protein</fullName>
    </submittedName>
</protein>
<keyword evidence="1" id="KW-0812">Transmembrane</keyword>
<gene>
    <name evidence="2" type="ORF">SAMN04488526_0837</name>
</gene>
<feature type="transmembrane region" description="Helical" evidence="1">
    <location>
        <begin position="66"/>
        <end position="87"/>
    </location>
</feature>
<dbReference type="RefSeq" id="WP_092760009.1">
    <property type="nucleotide sequence ID" value="NZ_FNZQ01000001.1"/>
</dbReference>
<name>A0A1H7HVE2_9RHOB</name>
<reference evidence="2 3" key="1">
    <citation type="submission" date="2016-10" db="EMBL/GenBank/DDBJ databases">
        <authorList>
            <person name="de Groot N.N."/>
        </authorList>
    </citation>
    <scope>NUCLEOTIDE SEQUENCE [LARGE SCALE GENOMIC DNA]</scope>
    <source>
        <strain evidence="2 3">DSM 14858</strain>
    </source>
</reference>
<proteinExistence type="predicted"/>
<keyword evidence="1" id="KW-1133">Transmembrane helix</keyword>
<evidence type="ECO:0000313" key="3">
    <source>
        <dbReference type="Proteomes" id="UP000199283"/>
    </source>
</evidence>
<accession>A0A1H7HVE2</accession>
<dbReference type="STRING" id="188906.SAMN04488526_0837"/>
<organism evidence="2 3">
    <name type="scientific">Jannaschia helgolandensis</name>
    <dbReference type="NCBI Taxonomy" id="188906"/>
    <lineage>
        <taxon>Bacteria</taxon>
        <taxon>Pseudomonadati</taxon>
        <taxon>Pseudomonadota</taxon>
        <taxon>Alphaproteobacteria</taxon>
        <taxon>Rhodobacterales</taxon>
        <taxon>Roseobacteraceae</taxon>
        <taxon>Jannaschia</taxon>
    </lineage>
</organism>
<dbReference type="EMBL" id="FNZQ01000001">
    <property type="protein sequence ID" value="SEK54333.1"/>
    <property type="molecule type" value="Genomic_DNA"/>
</dbReference>
<feature type="transmembrane region" description="Helical" evidence="1">
    <location>
        <begin position="6"/>
        <end position="29"/>
    </location>
</feature>
<keyword evidence="3" id="KW-1185">Reference proteome</keyword>